<dbReference type="EMBL" id="MN740745">
    <property type="protein sequence ID" value="QHU09750.1"/>
    <property type="molecule type" value="Genomic_DNA"/>
</dbReference>
<name>A0A6C0JYH2_9ZZZZ</name>
<protein>
    <submittedName>
        <fullName evidence="1">Uncharacterized protein</fullName>
    </submittedName>
</protein>
<proteinExistence type="predicted"/>
<evidence type="ECO:0000313" key="1">
    <source>
        <dbReference type="EMBL" id="QHU09750.1"/>
    </source>
</evidence>
<sequence length="89" mass="10781">MYVYIANLYLTDRLTFTEHRSSVLEVFSSLETAKMFIRKMFADAVRRQWNMRSKPDIFYHIVLTPSGWEYYAEGNYYRETILLTEHELL</sequence>
<organism evidence="1">
    <name type="scientific">viral metagenome</name>
    <dbReference type="NCBI Taxonomy" id="1070528"/>
    <lineage>
        <taxon>unclassified sequences</taxon>
        <taxon>metagenomes</taxon>
        <taxon>organismal metagenomes</taxon>
    </lineage>
</organism>
<dbReference type="AlphaFoldDB" id="A0A6C0JYH2"/>
<accession>A0A6C0JYH2</accession>
<reference evidence="1" key="1">
    <citation type="journal article" date="2020" name="Nature">
        <title>Giant virus diversity and host interactions through global metagenomics.</title>
        <authorList>
            <person name="Schulz F."/>
            <person name="Roux S."/>
            <person name="Paez-Espino D."/>
            <person name="Jungbluth S."/>
            <person name="Walsh D.A."/>
            <person name="Denef V.J."/>
            <person name="McMahon K.D."/>
            <person name="Konstantinidis K.T."/>
            <person name="Eloe-Fadrosh E.A."/>
            <person name="Kyrpides N.C."/>
            <person name="Woyke T."/>
        </authorList>
    </citation>
    <scope>NUCLEOTIDE SEQUENCE</scope>
    <source>
        <strain evidence="1">GVMAG-S-1101164-164</strain>
    </source>
</reference>